<protein>
    <recommendedName>
        <fullName evidence="4">Phytanoyl-CoA dioxygenase</fullName>
    </recommendedName>
</protein>
<keyword evidence="1" id="KW-0472">Membrane</keyword>
<dbReference type="Proteomes" id="UP000178684">
    <property type="component" value="Unassembled WGS sequence"/>
</dbReference>
<evidence type="ECO:0008006" key="4">
    <source>
        <dbReference type="Google" id="ProtNLM"/>
    </source>
</evidence>
<evidence type="ECO:0000313" key="3">
    <source>
        <dbReference type="Proteomes" id="UP000178684"/>
    </source>
</evidence>
<dbReference type="GO" id="GO:0016706">
    <property type="term" value="F:2-oxoglutarate-dependent dioxygenase activity"/>
    <property type="evidence" value="ECO:0007669"/>
    <property type="project" value="UniProtKB-ARBA"/>
</dbReference>
<dbReference type="AlphaFoldDB" id="A0A1F5X2S6"/>
<dbReference type="Gene3D" id="2.60.120.620">
    <property type="entry name" value="q2cbj1_9rhob like domain"/>
    <property type="match status" value="1"/>
</dbReference>
<dbReference type="SUPFAM" id="SSF51197">
    <property type="entry name" value="Clavaminate synthase-like"/>
    <property type="match status" value="1"/>
</dbReference>
<keyword evidence="1" id="KW-0812">Transmembrane</keyword>
<evidence type="ECO:0000256" key="1">
    <source>
        <dbReference type="SAM" id="Phobius"/>
    </source>
</evidence>
<dbReference type="EMBL" id="MFIE01000029">
    <property type="protein sequence ID" value="OGF82192.1"/>
    <property type="molecule type" value="Genomic_DNA"/>
</dbReference>
<gene>
    <name evidence="2" type="ORF">A3B18_01965</name>
</gene>
<comment type="caution">
    <text evidence="2">The sequence shown here is derived from an EMBL/GenBank/DDBJ whole genome shotgun (WGS) entry which is preliminary data.</text>
</comment>
<accession>A0A1F5X2S6</accession>
<feature type="transmembrane region" description="Helical" evidence="1">
    <location>
        <begin position="12"/>
        <end position="33"/>
    </location>
</feature>
<keyword evidence="1" id="KW-1133">Transmembrane helix</keyword>
<dbReference type="InterPro" id="IPR008775">
    <property type="entry name" value="Phytyl_CoA_dOase-like"/>
</dbReference>
<organism evidence="2 3">
    <name type="scientific">Candidatus Giovannonibacteria bacterium RIFCSPLOWO2_01_FULL_46_13</name>
    <dbReference type="NCBI Taxonomy" id="1798352"/>
    <lineage>
        <taxon>Bacteria</taxon>
        <taxon>Candidatus Giovannoniibacteriota</taxon>
    </lineage>
</organism>
<name>A0A1F5X2S6_9BACT</name>
<reference evidence="2 3" key="1">
    <citation type="journal article" date="2016" name="Nat. Commun.">
        <title>Thousands of microbial genomes shed light on interconnected biogeochemical processes in an aquifer system.</title>
        <authorList>
            <person name="Anantharaman K."/>
            <person name="Brown C.T."/>
            <person name="Hug L.A."/>
            <person name="Sharon I."/>
            <person name="Castelle C.J."/>
            <person name="Probst A.J."/>
            <person name="Thomas B.C."/>
            <person name="Singh A."/>
            <person name="Wilkins M.J."/>
            <person name="Karaoz U."/>
            <person name="Brodie E.L."/>
            <person name="Williams K.H."/>
            <person name="Hubbard S.S."/>
            <person name="Banfield J.F."/>
        </authorList>
    </citation>
    <scope>NUCLEOTIDE SEQUENCE [LARGE SCALE GENOMIC DNA]</scope>
</reference>
<proteinExistence type="predicted"/>
<dbReference type="Pfam" id="PF05721">
    <property type="entry name" value="PhyH"/>
    <property type="match status" value="1"/>
</dbReference>
<evidence type="ECO:0000313" key="2">
    <source>
        <dbReference type="EMBL" id="OGF82192.1"/>
    </source>
</evidence>
<sequence>MKIIRKILWKAYRIFVFKPYAMVSFIWPVWYYYVNRKSRQLFKLNPPKLNDIQNRIVSDLKKDGIAIAHIDELFPGKNILEKLQAYTNPILKTAEAKTRKTFLEYLWEPIPIVEARNPFANAALDNRVMDIVNSYIGVFSRLVSLILNVTAPSEGQKARSSQRWHRDSDDKKICKMFIYVSDVSKENGPFIYLLGSQYGGKLRKLFPQWPPAGSVPERGAVEKKVAPEDIKVCLGKAGTVIFADTSGLHQGGYGPSGKRVMFTAAYYAGDMFKFPKPRYTLAPEFLPEFEASNPSKAVRYAISEKEPRLFKKFHHAVKKILNPKILKL</sequence>